<comment type="caution">
    <text evidence="2">The sequence shown here is derived from an EMBL/GenBank/DDBJ whole genome shotgun (WGS) entry which is preliminary data.</text>
</comment>
<dbReference type="Pfam" id="PF26310">
    <property type="entry name" value="YczF"/>
    <property type="match status" value="1"/>
</dbReference>
<dbReference type="InterPro" id="IPR058725">
    <property type="entry name" value="YczF"/>
</dbReference>
<accession>A0ABS3N2N2</accession>
<evidence type="ECO:0000313" key="2">
    <source>
        <dbReference type="EMBL" id="MBO1512487.1"/>
    </source>
</evidence>
<name>A0ABS3N2N2_9BACI</name>
<dbReference type="RefSeq" id="WP_207978555.1">
    <property type="nucleotide sequence ID" value="NZ_JAGDEL010000008.1"/>
</dbReference>
<protein>
    <recommendedName>
        <fullName evidence="4">DUF4396 domain-containing protein</fullName>
    </recommendedName>
</protein>
<feature type="transmembrane region" description="Helical" evidence="1">
    <location>
        <begin position="45"/>
        <end position="65"/>
    </location>
</feature>
<gene>
    <name evidence="2" type="ORF">I7822_12480</name>
</gene>
<keyword evidence="1" id="KW-0472">Membrane</keyword>
<sequence>MKITCIVMLLFIFSIGTNVFMDIGIGMRSSQLLKHHLNLFWTMGAGEYIMLIFFFGIIIGQPIYYNMNNKARNEDGSN</sequence>
<evidence type="ECO:0000256" key="1">
    <source>
        <dbReference type="SAM" id="Phobius"/>
    </source>
</evidence>
<keyword evidence="3" id="KW-1185">Reference proteome</keyword>
<proteinExistence type="predicted"/>
<dbReference type="EMBL" id="JAGDEL010000008">
    <property type="protein sequence ID" value="MBO1512487.1"/>
    <property type="molecule type" value="Genomic_DNA"/>
</dbReference>
<reference evidence="2 3" key="1">
    <citation type="submission" date="2021-03" db="EMBL/GenBank/DDBJ databases">
        <title>Whole genome sequence of Metabacillus bambusae BG109.</title>
        <authorList>
            <person name="Jeong J.W."/>
        </authorList>
    </citation>
    <scope>NUCLEOTIDE SEQUENCE [LARGE SCALE GENOMIC DNA]</scope>
    <source>
        <strain evidence="2 3">BG109</strain>
    </source>
</reference>
<evidence type="ECO:0000313" key="3">
    <source>
        <dbReference type="Proteomes" id="UP000663981"/>
    </source>
</evidence>
<keyword evidence="1" id="KW-1133">Transmembrane helix</keyword>
<dbReference type="Proteomes" id="UP000663981">
    <property type="component" value="Unassembled WGS sequence"/>
</dbReference>
<keyword evidence="1" id="KW-0812">Transmembrane</keyword>
<organism evidence="2 3">
    <name type="scientific">Metabacillus bambusae</name>
    <dbReference type="NCBI Taxonomy" id="2795218"/>
    <lineage>
        <taxon>Bacteria</taxon>
        <taxon>Bacillati</taxon>
        <taxon>Bacillota</taxon>
        <taxon>Bacilli</taxon>
        <taxon>Bacillales</taxon>
        <taxon>Bacillaceae</taxon>
        <taxon>Metabacillus</taxon>
    </lineage>
</organism>
<evidence type="ECO:0008006" key="4">
    <source>
        <dbReference type="Google" id="ProtNLM"/>
    </source>
</evidence>